<organism evidence="3 4">
    <name type="scientific">Actinokineospora auranticolor</name>
    <dbReference type="NCBI Taxonomy" id="155976"/>
    <lineage>
        <taxon>Bacteria</taxon>
        <taxon>Bacillati</taxon>
        <taxon>Actinomycetota</taxon>
        <taxon>Actinomycetes</taxon>
        <taxon>Pseudonocardiales</taxon>
        <taxon>Pseudonocardiaceae</taxon>
        <taxon>Actinokineospora</taxon>
    </lineage>
</organism>
<keyword evidence="2" id="KW-0812">Transmembrane</keyword>
<proteinExistence type="predicted"/>
<sequence>MSAPRDGEEPRADDLLWQRTLRQIRAEAAARRTRNLAVAAAVVVLAGVAVLVSRVGGAPVEARRTPVPEYATSAPAVGDLAVRSTTWTIVPSRTPGATTKPVTTAQAPTGRPVSEVRAEATATPVQGDSGVGVRVSGVVPGTPSRLSVVGPDDNRSEAARWVSSTATARPSGPACPASSTSEGP</sequence>
<dbReference type="RefSeq" id="WP_146108189.1">
    <property type="nucleotide sequence ID" value="NZ_CP154825.1"/>
</dbReference>
<feature type="region of interest" description="Disordered" evidence="1">
    <location>
        <begin position="140"/>
        <end position="184"/>
    </location>
</feature>
<accession>A0A2S6GK87</accession>
<comment type="caution">
    <text evidence="3">The sequence shown here is derived from an EMBL/GenBank/DDBJ whole genome shotgun (WGS) entry which is preliminary data.</text>
</comment>
<evidence type="ECO:0000256" key="2">
    <source>
        <dbReference type="SAM" id="Phobius"/>
    </source>
</evidence>
<dbReference type="AlphaFoldDB" id="A0A2S6GK87"/>
<reference evidence="3 4" key="1">
    <citation type="submission" date="2018-02" db="EMBL/GenBank/DDBJ databases">
        <title>Genomic Encyclopedia of Archaeal and Bacterial Type Strains, Phase II (KMG-II): from individual species to whole genera.</title>
        <authorList>
            <person name="Goeker M."/>
        </authorList>
    </citation>
    <scope>NUCLEOTIDE SEQUENCE [LARGE SCALE GENOMIC DNA]</scope>
    <source>
        <strain evidence="3 4">YU 961-1</strain>
    </source>
</reference>
<dbReference type="Proteomes" id="UP000239203">
    <property type="component" value="Unassembled WGS sequence"/>
</dbReference>
<feature type="compositionally biased region" description="Polar residues" evidence="1">
    <location>
        <begin position="91"/>
        <end position="107"/>
    </location>
</feature>
<dbReference type="EMBL" id="PTIX01000013">
    <property type="protein sequence ID" value="PPK65625.1"/>
    <property type="molecule type" value="Genomic_DNA"/>
</dbReference>
<protein>
    <submittedName>
        <fullName evidence="3">Uncharacterized protein</fullName>
    </submittedName>
</protein>
<evidence type="ECO:0000313" key="3">
    <source>
        <dbReference type="EMBL" id="PPK65625.1"/>
    </source>
</evidence>
<feature type="region of interest" description="Disordered" evidence="1">
    <location>
        <begin position="91"/>
        <end position="113"/>
    </location>
</feature>
<feature type="transmembrane region" description="Helical" evidence="2">
    <location>
        <begin position="35"/>
        <end position="56"/>
    </location>
</feature>
<evidence type="ECO:0000256" key="1">
    <source>
        <dbReference type="SAM" id="MobiDB-lite"/>
    </source>
</evidence>
<name>A0A2S6GK87_9PSEU</name>
<keyword evidence="2" id="KW-1133">Transmembrane helix</keyword>
<keyword evidence="2" id="KW-0472">Membrane</keyword>
<evidence type="ECO:0000313" key="4">
    <source>
        <dbReference type="Proteomes" id="UP000239203"/>
    </source>
</evidence>
<keyword evidence="4" id="KW-1185">Reference proteome</keyword>
<gene>
    <name evidence="3" type="ORF">CLV40_113109</name>
</gene>